<comment type="caution">
    <text evidence="2">The sequence shown here is derived from an EMBL/GenBank/DDBJ whole genome shotgun (WGS) entry which is preliminary data.</text>
</comment>
<keyword evidence="3" id="KW-1185">Reference proteome</keyword>
<gene>
    <name evidence="2" type="ORF">N658DRAFT_495150</name>
</gene>
<feature type="region of interest" description="Disordered" evidence="1">
    <location>
        <begin position="38"/>
        <end position="109"/>
    </location>
</feature>
<accession>A0AAN6T290</accession>
<reference evidence="2" key="2">
    <citation type="submission" date="2023-05" db="EMBL/GenBank/DDBJ databases">
        <authorList>
            <consortium name="Lawrence Berkeley National Laboratory"/>
            <person name="Steindorff A."/>
            <person name="Hensen N."/>
            <person name="Bonometti L."/>
            <person name="Westerberg I."/>
            <person name="Brannstrom I.O."/>
            <person name="Guillou S."/>
            <person name="Cros-Aarteil S."/>
            <person name="Calhoun S."/>
            <person name="Haridas S."/>
            <person name="Kuo A."/>
            <person name="Mondo S."/>
            <person name="Pangilinan J."/>
            <person name="Riley R."/>
            <person name="Labutti K."/>
            <person name="Andreopoulos B."/>
            <person name="Lipzen A."/>
            <person name="Chen C."/>
            <person name="Yanf M."/>
            <person name="Daum C."/>
            <person name="Ng V."/>
            <person name="Clum A."/>
            <person name="Ohm R."/>
            <person name="Martin F."/>
            <person name="Silar P."/>
            <person name="Natvig D."/>
            <person name="Lalanne C."/>
            <person name="Gautier V."/>
            <person name="Ament-Velasquez S.L."/>
            <person name="Kruys A."/>
            <person name="Hutchinson M.I."/>
            <person name="Powell A.J."/>
            <person name="Barry K."/>
            <person name="Miller A.N."/>
            <person name="Grigoriev I.V."/>
            <person name="Debuchy R."/>
            <person name="Gladieux P."/>
            <person name="Thoren M.H."/>
            <person name="Johannesson H."/>
        </authorList>
    </citation>
    <scope>NUCLEOTIDE SEQUENCE</scope>
    <source>
        <strain evidence="2">CBS 757.83</strain>
    </source>
</reference>
<dbReference type="EMBL" id="MU863631">
    <property type="protein sequence ID" value="KAK4102445.1"/>
    <property type="molecule type" value="Genomic_DNA"/>
</dbReference>
<evidence type="ECO:0000313" key="2">
    <source>
        <dbReference type="EMBL" id="KAK4102445.1"/>
    </source>
</evidence>
<protein>
    <submittedName>
        <fullName evidence="2">Uncharacterized protein</fullName>
    </submittedName>
</protein>
<sequence length="109" mass="11784">MYPIFSPSSVSTIRPHPVSILPHKTMLTITEPDNWSTFARKGSPGPHTRHPDQAHTSPGVCNSNGTLNTKLNNETQAHDVSGTGTQFSNSPVVTNPPSTILESDFHHST</sequence>
<name>A0AAN6T290_9PEZI</name>
<reference evidence="2" key="1">
    <citation type="journal article" date="2023" name="Mol. Phylogenet. Evol.">
        <title>Genome-scale phylogeny and comparative genomics of the fungal order Sordariales.</title>
        <authorList>
            <person name="Hensen N."/>
            <person name="Bonometti L."/>
            <person name="Westerberg I."/>
            <person name="Brannstrom I.O."/>
            <person name="Guillou S."/>
            <person name="Cros-Aarteil S."/>
            <person name="Calhoun S."/>
            <person name="Haridas S."/>
            <person name="Kuo A."/>
            <person name="Mondo S."/>
            <person name="Pangilinan J."/>
            <person name="Riley R."/>
            <person name="LaButti K."/>
            <person name="Andreopoulos B."/>
            <person name="Lipzen A."/>
            <person name="Chen C."/>
            <person name="Yan M."/>
            <person name="Daum C."/>
            <person name="Ng V."/>
            <person name="Clum A."/>
            <person name="Steindorff A."/>
            <person name="Ohm R.A."/>
            <person name="Martin F."/>
            <person name="Silar P."/>
            <person name="Natvig D.O."/>
            <person name="Lalanne C."/>
            <person name="Gautier V."/>
            <person name="Ament-Velasquez S.L."/>
            <person name="Kruys A."/>
            <person name="Hutchinson M.I."/>
            <person name="Powell A.J."/>
            <person name="Barry K."/>
            <person name="Miller A.N."/>
            <person name="Grigoriev I.V."/>
            <person name="Debuchy R."/>
            <person name="Gladieux P."/>
            <person name="Hiltunen Thoren M."/>
            <person name="Johannesson H."/>
        </authorList>
    </citation>
    <scope>NUCLEOTIDE SEQUENCE</scope>
    <source>
        <strain evidence="2">CBS 757.83</strain>
    </source>
</reference>
<dbReference type="Proteomes" id="UP001305647">
    <property type="component" value="Unassembled WGS sequence"/>
</dbReference>
<evidence type="ECO:0000256" key="1">
    <source>
        <dbReference type="SAM" id="MobiDB-lite"/>
    </source>
</evidence>
<dbReference type="AlphaFoldDB" id="A0AAN6T290"/>
<organism evidence="2 3">
    <name type="scientific">Parathielavia hyrcaniae</name>
    <dbReference type="NCBI Taxonomy" id="113614"/>
    <lineage>
        <taxon>Eukaryota</taxon>
        <taxon>Fungi</taxon>
        <taxon>Dikarya</taxon>
        <taxon>Ascomycota</taxon>
        <taxon>Pezizomycotina</taxon>
        <taxon>Sordariomycetes</taxon>
        <taxon>Sordariomycetidae</taxon>
        <taxon>Sordariales</taxon>
        <taxon>Chaetomiaceae</taxon>
        <taxon>Parathielavia</taxon>
    </lineage>
</organism>
<proteinExistence type="predicted"/>
<feature type="compositionally biased region" description="Polar residues" evidence="1">
    <location>
        <begin position="54"/>
        <end position="75"/>
    </location>
</feature>
<evidence type="ECO:0000313" key="3">
    <source>
        <dbReference type="Proteomes" id="UP001305647"/>
    </source>
</evidence>
<feature type="compositionally biased region" description="Polar residues" evidence="1">
    <location>
        <begin position="82"/>
        <end position="101"/>
    </location>
</feature>